<reference evidence="2" key="1">
    <citation type="submission" date="2022-07" db="EMBL/GenBank/DDBJ databases">
        <title>Marinobacter iranensis a new bacterium isolate from a hipersaline lake in Iran.</title>
        <authorList>
            <person name="Mohammad A.M.A."/>
            <person name="Cristina S.-P."/>
            <person name="Antonio V."/>
        </authorList>
    </citation>
    <scope>NUCLEOTIDE SEQUENCE</scope>
    <source>
        <strain evidence="2">71-i</strain>
    </source>
</reference>
<sequence>MPTNIPVGSPLARKLFSVAAFAETQRRPSMRKNLTGPAPKQGNAESKLKGQTSPDYPIVQIRDLSVGAGDNASIDLFNIVTGLPNMGDQKIAGRLMDLTFSSMDIKIDQYRAGVDTGGRMAQKRTVHDLRSISKANLAGYGARLEDQLTQVHLAGARGFESGIDWAVPLETHSEFGDVVVNEVLPPSRNRYMVPGSATDVTDLGTTDFITLETIDMIRSIMDEDVFPLQPIRLMNGKGEMDPAADDAPLYMLQMTSRQWYHFNQQTSPNDWRTFVANAHARSQGWNHPLFLGDCGMWNGILIKKLNRAVRFPAGKAVRAYDANGNIVNKTAAVDTDRALLMGAQALAEAYGNHGKSGHYANWHEEWTDHENRMEISMAFMGGKKKVRFKRQDTNEMTDHGVFAIDSYSPDPKA</sequence>
<dbReference type="InterPro" id="IPR025267">
    <property type="entry name" value="ORF017-like"/>
</dbReference>
<gene>
    <name evidence="2" type="ORF">NLU14_08585</name>
</gene>
<protein>
    <submittedName>
        <fullName evidence="2">N4-gp56 family major capsid protein</fullName>
    </submittedName>
</protein>
<evidence type="ECO:0000256" key="1">
    <source>
        <dbReference type="SAM" id="MobiDB-lite"/>
    </source>
</evidence>
<keyword evidence="3" id="KW-1185">Reference proteome</keyword>
<dbReference type="RefSeq" id="WP_275705816.1">
    <property type="nucleotide sequence ID" value="NZ_JANCMW010000004.1"/>
</dbReference>
<proteinExistence type="predicted"/>
<name>A0ABT5Y9D1_9GAMM</name>
<dbReference type="EMBL" id="JANCMW010000004">
    <property type="protein sequence ID" value="MDF0750285.1"/>
    <property type="molecule type" value="Genomic_DNA"/>
</dbReference>
<dbReference type="NCBIfam" id="TIGR04387">
    <property type="entry name" value="capsid_maj_N4"/>
    <property type="match status" value="1"/>
</dbReference>
<feature type="region of interest" description="Disordered" evidence="1">
    <location>
        <begin position="26"/>
        <end position="53"/>
    </location>
</feature>
<dbReference type="Proteomes" id="UP001143391">
    <property type="component" value="Unassembled WGS sequence"/>
</dbReference>
<organism evidence="2 3">
    <name type="scientific">Marinobacter iranensis</name>
    <dbReference type="NCBI Taxonomy" id="2962607"/>
    <lineage>
        <taxon>Bacteria</taxon>
        <taxon>Pseudomonadati</taxon>
        <taxon>Pseudomonadota</taxon>
        <taxon>Gammaproteobacteria</taxon>
        <taxon>Pseudomonadales</taxon>
        <taxon>Marinobacteraceae</taxon>
        <taxon>Marinobacter</taxon>
    </lineage>
</organism>
<evidence type="ECO:0000313" key="2">
    <source>
        <dbReference type="EMBL" id="MDF0750285.1"/>
    </source>
</evidence>
<evidence type="ECO:0000313" key="3">
    <source>
        <dbReference type="Proteomes" id="UP001143391"/>
    </source>
</evidence>
<accession>A0ABT5Y9D1</accession>
<comment type="caution">
    <text evidence="2">The sequence shown here is derived from an EMBL/GenBank/DDBJ whole genome shotgun (WGS) entry which is preliminary data.</text>
</comment>
<dbReference type="Pfam" id="PF13252">
    <property type="entry name" value="Phage_capsid_3"/>
    <property type="match status" value="1"/>
</dbReference>